<protein>
    <submittedName>
        <fullName evidence="2">Uncharacterized protein</fullName>
    </submittedName>
</protein>
<dbReference type="EMBL" id="RXHI01000029">
    <property type="protein sequence ID" value="RUA21935.1"/>
    <property type="molecule type" value="Genomic_DNA"/>
</dbReference>
<comment type="caution">
    <text evidence="2">The sequence shown here is derived from an EMBL/GenBank/DDBJ whole genome shotgun (WGS) entry which is preliminary data.</text>
</comment>
<dbReference type="AlphaFoldDB" id="A0A432JGM7"/>
<reference evidence="2" key="1">
    <citation type="submission" date="2018-12" db="EMBL/GenBank/DDBJ databases">
        <authorList>
            <person name="Jadhav K."/>
            <person name="Kushwaha B."/>
            <person name="Jadhav I."/>
        </authorList>
    </citation>
    <scope>NUCLEOTIDE SEQUENCE [LARGE SCALE GENOMIC DNA]</scope>
    <source>
        <strain evidence="2">SBS 10</strain>
    </source>
</reference>
<accession>A0A432JGM7</accession>
<evidence type="ECO:0000313" key="2">
    <source>
        <dbReference type="EMBL" id="RUA21935.1"/>
    </source>
</evidence>
<feature type="region of interest" description="Disordered" evidence="1">
    <location>
        <begin position="30"/>
        <end position="54"/>
    </location>
</feature>
<evidence type="ECO:0000256" key="1">
    <source>
        <dbReference type="SAM" id="MobiDB-lite"/>
    </source>
</evidence>
<organism evidence="2">
    <name type="scientific">Billgrantia gudaonensis</name>
    <dbReference type="NCBI Taxonomy" id="376427"/>
    <lineage>
        <taxon>Bacteria</taxon>
        <taxon>Pseudomonadati</taxon>
        <taxon>Pseudomonadota</taxon>
        <taxon>Gammaproteobacteria</taxon>
        <taxon>Oceanospirillales</taxon>
        <taxon>Halomonadaceae</taxon>
        <taxon>Billgrantia</taxon>
    </lineage>
</organism>
<sequence>MRWAATRFATSSSSPAHLASQPITLTSVEASLSADEAPTRLGDRRGVGRPDNPRDYLTIVEAGAPEGSHLDYPHPARLAAVAPHRMRWATSRFATSSSSRSHLASQPITLTPITATWSRGPIVPGGEFQVHWEGPDNPRDYITIVEAGAEESHRIMSVPSVARP</sequence>
<name>A0A432JGM7_9GAMM</name>
<gene>
    <name evidence="2" type="ORF">DSL92_08745</name>
</gene>
<proteinExistence type="predicted"/>
<feature type="compositionally biased region" description="Basic and acidic residues" evidence="1">
    <location>
        <begin position="37"/>
        <end position="54"/>
    </location>
</feature>